<sequence length="246" mass="27678">MLGSFKPMTPLLECPLHGQQLSIANIIIALSRRKLSRKEGTWFHHRAIRTSLRQNSPCSNLRSINLDLKRKRNIWLAQHRGRRKTTLQLLKRFHSRRTPIDHISTLLGQISQRFSNTRKITDEATIKISKAQELLQTLHRCRLSPIINGLDFNRAHQGLFKRDMVSDLNSSQFCIEKVYSQSTPKYNATSTTLGGHNASSPSNPSGVSLVTTSTNTTTARGHAEPLYSSSALFIILASILVLHVCC</sequence>
<gene>
    <name evidence="2" type="ORF">RIMI_LOCUS7591870</name>
</gene>
<evidence type="ECO:0000313" key="2">
    <source>
        <dbReference type="EMBL" id="CAJ0938535.1"/>
    </source>
</evidence>
<feature type="region of interest" description="Disordered" evidence="1">
    <location>
        <begin position="190"/>
        <end position="212"/>
    </location>
</feature>
<comment type="caution">
    <text evidence="2">The sequence shown here is derived from an EMBL/GenBank/DDBJ whole genome shotgun (WGS) entry which is preliminary data.</text>
</comment>
<evidence type="ECO:0000313" key="3">
    <source>
        <dbReference type="Proteomes" id="UP001176940"/>
    </source>
</evidence>
<organism evidence="2 3">
    <name type="scientific">Ranitomeya imitator</name>
    <name type="common">mimic poison frog</name>
    <dbReference type="NCBI Taxonomy" id="111125"/>
    <lineage>
        <taxon>Eukaryota</taxon>
        <taxon>Metazoa</taxon>
        <taxon>Chordata</taxon>
        <taxon>Craniata</taxon>
        <taxon>Vertebrata</taxon>
        <taxon>Euteleostomi</taxon>
        <taxon>Amphibia</taxon>
        <taxon>Batrachia</taxon>
        <taxon>Anura</taxon>
        <taxon>Neobatrachia</taxon>
        <taxon>Hyloidea</taxon>
        <taxon>Dendrobatidae</taxon>
        <taxon>Dendrobatinae</taxon>
        <taxon>Ranitomeya</taxon>
    </lineage>
</organism>
<evidence type="ECO:0000256" key="1">
    <source>
        <dbReference type="SAM" id="MobiDB-lite"/>
    </source>
</evidence>
<name>A0ABN9LE30_9NEOB</name>
<keyword evidence="3" id="KW-1185">Reference proteome</keyword>
<accession>A0ABN9LE30</accession>
<dbReference type="EMBL" id="CAUEEQ010014474">
    <property type="protein sequence ID" value="CAJ0938535.1"/>
    <property type="molecule type" value="Genomic_DNA"/>
</dbReference>
<dbReference type="Proteomes" id="UP001176940">
    <property type="component" value="Unassembled WGS sequence"/>
</dbReference>
<protein>
    <submittedName>
        <fullName evidence="2">Uncharacterized protein</fullName>
    </submittedName>
</protein>
<proteinExistence type="predicted"/>
<reference evidence="2" key="1">
    <citation type="submission" date="2023-07" db="EMBL/GenBank/DDBJ databases">
        <authorList>
            <person name="Stuckert A."/>
        </authorList>
    </citation>
    <scope>NUCLEOTIDE SEQUENCE</scope>
</reference>
<feature type="compositionally biased region" description="Polar residues" evidence="1">
    <location>
        <begin position="190"/>
        <end position="210"/>
    </location>
</feature>